<gene>
    <name evidence="7" type="ORF">V2S66_22950</name>
</gene>
<feature type="transmembrane region" description="Helical" evidence="6">
    <location>
        <begin position="292"/>
        <end position="321"/>
    </location>
</feature>
<feature type="transmembrane region" description="Helical" evidence="6">
    <location>
        <begin position="29"/>
        <end position="47"/>
    </location>
</feature>
<organism evidence="7 8">
    <name type="scientific">Actinacidiphila polyblastidii</name>
    <dbReference type="NCBI Taxonomy" id="3110430"/>
    <lineage>
        <taxon>Bacteria</taxon>
        <taxon>Bacillati</taxon>
        <taxon>Actinomycetota</taxon>
        <taxon>Actinomycetes</taxon>
        <taxon>Kitasatosporales</taxon>
        <taxon>Streptomycetaceae</taxon>
        <taxon>Actinacidiphila</taxon>
    </lineage>
</organism>
<dbReference type="InterPro" id="IPR050475">
    <property type="entry name" value="Prenyltransferase_related"/>
</dbReference>
<dbReference type="PANTHER" id="PTHR42723:SF1">
    <property type="entry name" value="CHLOROPHYLL SYNTHASE, CHLOROPLASTIC"/>
    <property type="match status" value="1"/>
</dbReference>
<evidence type="ECO:0000256" key="2">
    <source>
        <dbReference type="ARBA" id="ARBA00022692"/>
    </source>
</evidence>
<evidence type="ECO:0000256" key="1">
    <source>
        <dbReference type="ARBA" id="ARBA00004141"/>
    </source>
</evidence>
<evidence type="ECO:0000256" key="3">
    <source>
        <dbReference type="ARBA" id="ARBA00022989"/>
    </source>
</evidence>
<evidence type="ECO:0000313" key="7">
    <source>
        <dbReference type="EMBL" id="MEE4544813.1"/>
    </source>
</evidence>
<dbReference type="Pfam" id="PF01040">
    <property type="entry name" value="UbiA"/>
    <property type="match status" value="1"/>
</dbReference>
<keyword evidence="4 6" id="KW-0472">Membrane</keyword>
<dbReference type="Proteomes" id="UP001344658">
    <property type="component" value="Unassembled WGS sequence"/>
</dbReference>
<feature type="region of interest" description="Disordered" evidence="5">
    <location>
        <begin position="328"/>
        <end position="363"/>
    </location>
</feature>
<dbReference type="InterPro" id="IPR044878">
    <property type="entry name" value="UbiA_sf"/>
</dbReference>
<feature type="transmembrane region" description="Helical" evidence="6">
    <location>
        <begin position="176"/>
        <end position="196"/>
    </location>
</feature>
<name>A0ABU7PGH8_9ACTN</name>
<dbReference type="CDD" id="cd13956">
    <property type="entry name" value="PT_UbiA"/>
    <property type="match status" value="1"/>
</dbReference>
<sequence>MTSAGATAGATAGAVRPSRTAAHLATLRPYDLVAVLMVAAAGAALAAPHPDPALVALAVVTALTAGAGALYGADYLTRHDDFTTKPDRPIPSGRLPAATARSCAVGGALTAVLVTAAVNWHGLLFVTAAAAGQIGYARWLKDRGWWGDLAVGLSGWTCSLLSAAAFTAAWPPAALWPPALALGLQGAFGNTLLALGDHDADRAVGRRTVPVRFGPDGARAAMAGSALACYALAVTVPDVLHRPPTAAFTTLTAAAALLAAAACLLSDAAGSRPARLFGVSVRATELHFHERVLLPAGLLALTAGALPVLCAALAGSCVLALTPRSMLGAPHRPAPDQRSRPPSSVGPPPVSSSSAVSSSPAGR</sequence>
<dbReference type="PANTHER" id="PTHR42723">
    <property type="entry name" value="CHLOROPHYLL SYNTHASE"/>
    <property type="match status" value="1"/>
</dbReference>
<dbReference type="EMBL" id="JAZEWV010000021">
    <property type="protein sequence ID" value="MEE4544813.1"/>
    <property type="molecule type" value="Genomic_DNA"/>
</dbReference>
<evidence type="ECO:0000256" key="5">
    <source>
        <dbReference type="SAM" id="MobiDB-lite"/>
    </source>
</evidence>
<feature type="transmembrane region" description="Helical" evidence="6">
    <location>
        <begin position="246"/>
        <end position="265"/>
    </location>
</feature>
<dbReference type="Gene3D" id="1.10.357.140">
    <property type="entry name" value="UbiA prenyltransferase"/>
    <property type="match status" value="1"/>
</dbReference>
<feature type="transmembrane region" description="Helical" evidence="6">
    <location>
        <begin position="217"/>
        <end position="234"/>
    </location>
</feature>
<comment type="subcellular location">
    <subcellularLocation>
        <location evidence="1">Membrane</location>
        <topology evidence="1">Multi-pass membrane protein</topology>
    </subcellularLocation>
</comment>
<reference evidence="7 8" key="1">
    <citation type="submission" date="2023-12" db="EMBL/GenBank/DDBJ databases">
        <title>Streptomyces sp. V4-01.</title>
        <authorList>
            <person name="Somphong A."/>
            <person name="Phongsopitanun W."/>
        </authorList>
    </citation>
    <scope>NUCLEOTIDE SEQUENCE [LARGE SCALE GENOMIC DNA]</scope>
    <source>
        <strain evidence="7 8">V4-01</strain>
    </source>
</reference>
<protein>
    <submittedName>
        <fullName evidence="7">UbiA family prenyltransferase</fullName>
    </submittedName>
</protein>
<dbReference type="InterPro" id="IPR000537">
    <property type="entry name" value="UbiA_prenyltransferase"/>
</dbReference>
<proteinExistence type="predicted"/>
<evidence type="ECO:0000313" key="8">
    <source>
        <dbReference type="Proteomes" id="UP001344658"/>
    </source>
</evidence>
<comment type="caution">
    <text evidence="7">The sequence shown here is derived from an EMBL/GenBank/DDBJ whole genome shotgun (WGS) entry which is preliminary data.</text>
</comment>
<evidence type="ECO:0000256" key="4">
    <source>
        <dbReference type="ARBA" id="ARBA00023136"/>
    </source>
</evidence>
<feature type="compositionally biased region" description="Low complexity" evidence="5">
    <location>
        <begin position="351"/>
        <end position="363"/>
    </location>
</feature>
<evidence type="ECO:0000256" key="6">
    <source>
        <dbReference type="SAM" id="Phobius"/>
    </source>
</evidence>
<keyword evidence="3 6" id="KW-1133">Transmembrane helix</keyword>
<feature type="transmembrane region" description="Helical" evidence="6">
    <location>
        <begin position="53"/>
        <end position="73"/>
    </location>
</feature>
<dbReference type="RefSeq" id="WP_330797947.1">
    <property type="nucleotide sequence ID" value="NZ_JAZEWV010000021.1"/>
</dbReference>
<feature type="transmembrane region" description="Helical" evidence="6">
    <location>
        <begin position="149"/>
        <end position="170"/>
    </location>
</feature>
<accession>A0ABU7PGH8</accession>
<keyword evidence="8" id="KW-1185">Reference proteome</keyword>
<keyword evidence="2 6" id="KW-0812">Transmembrane</keyword>